<dbReference type="STRING" id="1450535.A0A317X6I4"/>
<feature type="domain" description="Heterokaryon incompatibility" evidence="1">
    <location>
        <begin position="22"/>
        <end position="170"/>
    </location>
</feature>
<reference evidence="3 4" key="1">
    <citation type="submission" date="2016-12" db="EMBL/GenBank/DDBJ databases">
        <title>The genomes of Aspergillus section Nigri reveals drivers in fungal speciation.</title>
        <authorList>
            <consortium name="DOE Joint Genome Institute"/>
            <person name="Vesth T.C."/>
            <person name="Nybo J."/>
            <person name="Theobald S."/>
            <person name="Brandl J."/>
            <person name="Frisvad J.C."/>
            <person name="Nielsen K.F."/>
            <person name="Lyhne E.K."/>
            <person name="Kogle M.E."/>
            <person name="Kuo A."/>
            <person name="Riley R."/>
            <person name="Clum A."/>
            <person name="Nolan M."/>
            <person name="Lipzen A."/>
            <person name="Salamov A."/>
            <person name="Henrissat B."/>
            <person name="Wiebenga A."/>
            <person name="De Vries R.P."/>
            <person name="Grigoriev I.V."/>
            <person name="Mortensen U.H."/>
            <person name="Andersen M.R."/>
            <person name="Baker S.E."/>
        </authorList>
    </citation>
    <scope>NUCLEOTIDE SEQUENCE [LARGE SCALE GENOMIC DNA]</scope>
    <source>
        <strain evidence="3 4">CBS 115572</strain>
    </source>
</reference>
<dbReference type="Proteomes" id="UP000246702">
    <property type="component" value="Unassembled WGS sequence"/>
</dbReference>
<sequence length="593" mass="67574">MRLLNVRTYRLKEYFDSEIPDYAILSHTWGRDEVTFQDIQAFARSGYQNQVPDKEGFRKIRYACQQAARDNLEYVWVDTCCIDRSSSVELLEAINSMYQWYLRSSKCYVYLTDVPRDHPEVLPDEKVRKVSLGGRSIVSVKGRSPSHPEAVMDSPFARCRWFTRGWTLQELIAPNDLTFYGSGWNFLGTKASLVSLIFVITGIDQQVLQDSTDTKESLRSICISQKMSWAATRRTSRIEDAAYCLLGLFDVHMPVLYGEGRAAFIRLQEEIMRTSDDQTLFAWTYCDIERERPYTILAPSSSCFLKNVVQWSRPRSTGPYVMTNRGLHIPLPVIQQPGHRKACFALLDCHYEDDVTGILALPLAPRSDGTYELDHDSSRGRLVRVDLGMETSARPRDLYIRLQPSVPDPRTGLTCRFNLDGGESAAPPFSVKEFYPSRVWDPETRTLRLTSKDSSSFETWAAVKFEDPSGKAIGVVFHVSPRQLESASFDVHSWVYMQRMEKDASLAPIVDQVIRGCSSGSAYEYGGHESYTLAFSRRYNMVATNTYLNGPDPEIHVNVTVMDRHAKCSMRRFFDAKPKPTKTLEGPVKEKNA</sequence>
<keyword evidence="4" id="KW-1185">Reference proteome</keyword>
<protein>
    <submittedName>
        <fullName evidence="3">HET-domain-containing protein</fullName>
    </submittedName>
</protein>
<evidence type="ECO:0000313" key="3">
    <source>
        <dbReference type="EMBL" id="PWY94234.1"/>
    </source>
</evidence>
<dbReference type="EMBL" id="MSFK01000005">
    <property type="protein sequence ID" value="PWY94234.1"/>
    <property type="molecule type" value="Genomic_DNA"/>
</dbReference>
<proteinExistence type="predicted"/>
<name>A0A317X6I4_9EURO</name>
<dbReference type="InterPro" id="IPR010730">
    <property type="entry name" value="HET"/>
</dbReference>
<dbReference type="OrthoDB" id="674604at2759"/>
<dbReference type="RefSeq" id="XP_025470995.1">
    <property type="nucleotide sequence ID" value="XM_025607815.1"/>
</dbReference>
<accession>A0A317X6I4</accession>
<evidence type="ECO:0000259" key="2">
    <source>
        <dbReference type="Pfam" id="PF26640"/>
    </source>
</evidence>
<comment type="caution">
    <text evidence="3">The sequence shown here is derived from an EMBL/GenBank/DDBJ whole genome shotgun (WGS) entry which is preliminary data.</text>
</comment>
<dbReference type="GeneID" id="37109958"/>
<gene>
    <name evidence="3" type="ORF">BO94DRAFT_458898</name>
</gene>
<dbReference type="Pfam" id="PF06985">
    <property type="entry name" value="HET"/>
    <property type="match status" value="1"/>
</dbReference>
<organism evidence="3 4">
    <name type="scientific">Aspergillus sclerotioniger CBS 115572</name>
    <dbReference type="NCBI Taxonomy" id="1450535"/>
    <lineage>
        <taxon>Eukaryota</taxon>
        <taxon>Fungi</taxon>
        <taxon>Dikarya</taxon>
        <taxon>Ascomycota</taxon>
        <taxon>Pezizomycotina</taxon>
        <taxon>Eurotiomycetes</taxon>
        <taxon>Eurotiomycetidae</taxon>
        <taxon>Eurotiales</taxon>
        <taxon>Aspergillaceae</taxon>
        <taxon>Aspergillus</taxon>
        <taxon>Aspergillus subgen. Circumdati</taxon>
    </lineage>
</organism>
<dbReference type="PANTHER" id="PTHR10622:SF10">
    <property type="entry name" value="HET DOMAIN-CONTAINING PROTEIN"/>
    <property type="match status" value="1"/>
</dbReference>
<evidence type="ECO:0000259" key="1">
    <source>
        <dbReference type="Pfam" id="PF06985"/>
    </source>
</evidence>
<dbReference type="InterPro" id="IPR058525">
    <property type="entry name" value="DUF8212"/>
</dbReference>
<feature type="domain" description="DUF8212" evidence="2">
    <location>
        <begin position="263"/>
        <end position="287"/>
    </location>
</feature>
<dbReference type="AlphaFoldDB" id="A0A317X6I4"/>
<dbReference type="PANTHER" id="PTHR10622">
    <property type="entry name" value="HET DOMAIN-CONTAINING PROTEIN"/>
    <property type="match status" value="1"/>
</dbReference>
<evidence type="ECO:0000313" key="4">
    <source>
        <dbReference type="Proteomes" id="UP000246702"/>
    </source>
</evidence>
<dbReference type="Pfam" id="PF26640">
    <property type="entry name" value="DUF8212"/>
    <property type="match status" value="1"/>
</dbReference>